<dbReference type="STRING" id="237258.SAMN04489756_1088"/>
<sequence>MPYHKLKRTLALPREEEERFTFAEIEEGVYFRGHNLWLLVLSMAIASIGLNINSPAAVIGAMLISPLMG</sequence>
<protein>
    <submittedName>
        <fullName evidence="2">Uncharacterized protein</fullName>
    </submittedName>
</protein>
<accession>A0A1E5UBW6</accession>
<keyword evidence="1" id="KW-1133">Transmembrane helix</keyword>
<feature type="transmembrane region" description="Helical" evidence="1">
    <location>
        <begin position="36"/>
        <end position="64"/>
    </location>
</feature>
<comment type="caution">
    <text evidence="2">The sequence shown here is derived from an EMBL/GenBank/DDBJ whole genome shotgun (WGS) entry which is preliminary data.</text>
</comment>
<name>A0A1E5UBW6_9FLAO</name>
<evidence type="ECO:0000313" key="2">
    <source>
        <dbReference type="EMBL" id="OEL10382.1"/>
    </source>
</evidence>
<keyword evidence="3" id="KW-1185">Reference proteome</keyword>
<proteinExistence type="predicted"/>
<dbReference type="Proteomes" id="UP000095601">
    <property type="component" value="Unassembled WGS sequence"/>
</dbReference>
<dbReference type="KEGG" id="cnr:EB819_11880"/>
<dbReference type="OrthoDB" id="9790659at2"/>
<dbReference type="PANTHER" id="PTHR20992">
    <property type="entry name" value="AT15442P-RELATED"/>
    <property type="match status" value="1"/>
</dbReference>
<gene>
    <name evidence="2" type="ORF">BHF72_0474</name>
</gene>
<reference evidence="2 3" key="1">
    <citation type="submission" date="2016-09" db="EMBL/GenBank/DDBJ databases">
        <authorList>
            <person name="Capua I."/>
            <person name="De Benedictis P."/>
            <person name="Joannis T."/>
            <person name="Lombin L.H."/>
            <person name="Cattoli G."/>
        </authorList>
    </citation>
    <scope>NUCLEOTIDE SEQUENCE [LARGE SCALE GENOMIC DNA]</scope>
    <source>
        <strain evidence="2 3">NRS-1</strain>
    </source>
</reference>
<dbReference type="EMBL" id="MKGI01000077">
    <property type="protein sequence ID" value="OEL10382.1"/>
    <property type="molecule type" value="Genomic_DNA"/>
</dbReference>
<dbReference type="PANTHER" id="PTHR20992:SF9">
    <property type="entry name" value="AT15442P-RELATED"/>
    <property type="match status" value="1"/>
</dbReference>
<evidence type="ECO:0000313" key="3">
    <source>
        <dbReference type="Proteomes" id="UP000095601"/>
    </source>
</evidence>
<organism evidence="2 3">
    <name type="scientific">Cloacibacterium normanense</name>
    <dbReference type="NCBI Taxonomy" id="237258"/>
    <lineage>
        <taxon>Bacteria</taxon>
        <taxon>Pseudomonadati</taxon>
        <taxon>Bacteroidota</taxon>
        <taxon>Flavobacteriia</taxon>
        <taxon>Flavobacteriales</taxon>
        <taxon>Weeksellaceae</taxon>
    </lineage>
</organism>
<dbReference type="RefSeq" id="WP_069799995.1">
    <property type="nucleotide sequence ID" value="NZ_CP034157.1"/>
</dbReference>
<evidence type="ECO:0000256" key="1">
    <source>
        <dbReference type="SAM" id="Phobius"/>
    </source>
</evidence>
<dbReference type="AlphaFoldDB" id="A0A1E5UBW6"/>
<keyword evidence="1" id="KW-0812">Transmembrane</keyword>
<dbReference type="InterPro" id="IPR005240">
    <property type="entry name" value="DUF389"/>
</dbReference>
<keyword evidence="1" id="KW-0472">Membrane</keyword>